<dbReference type="Gene3D" id="3.80.10.10">
    <property type="entry name" value="Ribonuclease Inhibitor"/>
    <property type="match status" value="1"/>
</dbReference>
<evidence type="ECO:0000313" key="1">
    <source>
        <dbReference type="EMBL" id="CAL1534279.1"/>
    </source>
</evidence>
<keyword evidence="2" id="KW-1185">Reference proteome</keyword>
<protein>
    <submittedName>
        <fullName evidence="1">Uncharacterized protein</fullName>
    </submittedName>
</protein>
<evidence type="ECO:0000313" key="2">
    <source>
        <dbReference type="Proteomes" id="UP001497497"/>
    </source>
</evidence>
<dbReference type="EMBL" id="CAXITT010000166">
    <property type="protein sequence ID" value="CAL1534279.1"/>
    <property type="molecule type" value="Genomic_DNA"/>
</dbReference>
<dbReference type="AlphaFoldDB" id="A0AAV2HNZ5"/>
<proteinExistence type="predicted"/>
<name>A0AAV2HNZ5_LYMST</name>
<dbReference type="InterPro" id="IPR032675">
    <property type="entry name" value="LRR_dom_sf"/>
</dbReference>
<sequence>GCPNLSFIGLVADKQVDPAQVISCETWKLLVRTHPNLLVEYKASQSQDIKQLLEILSPAIPLFELSWYRSGDVTTEFELTRLLHRVANYHRTIKHLYLSLSGHYTNLDTTA</sequence>
<accession>A0AAV2HNZ5</accession>
<dbReference type="Proteomes" id="UP001497497">
    <property type="component" value="Unassembled WGS sequence"/>
</dbReference>
<organism evidence="1 2">
    <name type="scientific">Lymnaea stagnalis</name>
    <name type="common">Great pond snail</name>
    <name type="synonym">Helix stagnalis</name>
    <dbReference type="NCBI Taxonomy" id="6523"/>
    <lineage>
        <taxon>Eukaryota</taxon>
        <taxon>Metazoa</taxon>
        <taxon>Spiralia</taxon>
        <taxon>Lophotrochozoa</taxon>
        <taxon>Mollusca</taxon>
        <taxon>Gastropoda</taxon>
        <taxon>Heterobranchia</taxon>
        <taxon>Euthyneura</taxon>
        <taxon>Panpulmonata</taxon>
        <taxon>Hygrophila</taxon>
        <taxon>Lymnaeoidea</taxon>
        <taxon>Lymnaeidae</taxon>
        <taxon>Lymnaea</taxon>
    </lineage>
</organism>
<reference evidence="1 2" key="1">
    <citation type="submission" date="2024-04" db="EMBL/GenBank/DDBJ databases">
        <authorList>
            <consortium name="Genoscope - CEA"/>
            <person name="William W."/>
        </authorList>
    </citation>
    <scope>NUCLEOTIDE SEQUENCE [LARGE SCALE GENOMIC DNA]</scope>
</reference>
<gene>
    <name evidence="1" type="ORF">GSLYS_00008239001</name>
</gene>
<feature type="non-terminal residue" evidence="1">
    <location>
        <position position="111"/>
    </location>
</feature>
<feature type="non-terminal residue" evidence="1">
    <location>
        <position position="1"/>
    </location>
</feature>
<comment type="caution">
    <text evidence="1">The sequence shown here is derived from an EMBL/GenBank/DDBJ whole genome shotgun (WGS) entry which is preliminary data.</text>
</comment>